<proteinExistence type="predicted"/>
<evidence type="ECO:0000256" key="1">
    <source>
        <dbReference type="ARBA" id="ARBA00004651"/>
    </source>
</evidence>
<feature type="transmembrane region" description="Helical" evidence="9">
    <location>
        <begin position="56"/>
        <end position="77"/>
    </location>
</feature>
<dbReference type="eggNOG" id="COG1172">
    <property type="taxonomic scope" value="Bacteria"/>
</dbReference>
<dbReference type="Proteomes" id="UP000005396">
    <property type="component" value="Unassembled WGS sequence"/>
</dbReference>
<dbReference type="EMBL" id="ABCC02000015">
    <property type="protein sequence ID" value="EDP18476.1"/>
    <property type="molecule type" value="Genomic_DNA"/>
</dbReference>
<evidence type="ECO:0000256" key="5">
    <source>
        <dbReference type="ARBA" id="ARBA00022692"/>
    </source>
</evidence>
<feature type="transmembrane region" description="Helical" evidence="9">
    <location>
        <begin position="261"/>
        <end position="287"/>
    </location>
</feature>
<name>A8RKK3_ENTBW</name>
<organism evidence="10 11">
    <name type="scientific">Enterocloster bolteae (strain ATCC BAA-613 / DSM 15670 / CCUG 46953 / JCM 12243 / WAL 16351)</name>
    <name type="common">Clostridium bolteae</name>
    <dbReference type="NCBI Taxonomy" id="411902"/>
    <lineage>
        <taxon>Bacteria</taxon>
        <taxon>Bacillati</taxon>
        <taxon>Bacillota</taxon>
        <taxon>Clostridia</taxon>
        <taxon>Lachnospirales</taxon>
        <taxon>Lachnospiraceae</taxon>
        <taxon>Enterocloster</taxon>
    </lineage>
</organism>
<feature type="transmembrane region" description="Helical" evidence="9">
    <location>
        <begin position="23"/>
        <end position="44"/>
    </location>
</feature>
<sequence length="322" mass="34057">MKGGNIKMENKERAAASRLIKKYSIILILIALMIVLTMIKPQFIKPGNLVNMLRQISLVGILTMGMMLVILIGDIDISGGPQIALTSVICAYFASRECPLVLAFLMPLLAGLCCGLVNGVLTAKMRIPSFIATLGMMSVAKGLALIVSKGQPISGIRPEIEWLGSKKLMGIPVLVIVFIICAAVVSIMLQKTAFGKKIYALGGNQEAARVCGINVDLTRIKVFLLMSVFATISGILITGRVSSGSATNGIEYHMDAIASTVIGGVSMTGGSGNVMGVVGGVLIMGVLQNGLDLMMVSPYLQQIFKGAIIVIAVVADNMKNRR</sequence>
<comment type="subcellular location">
    <subcellularLocation>
        <location evidence="1">Cell membrane</location>
        <topology evidence="1">Multi-pass membrane protein</topology>
    </subcellularLocation>
</comment>
<dbReference type="GO" id="GO:0022857">
    <property type="term" value="F:transmembrane transporter activity"/>
    <property type="evidence" value="ECO:0007669"/>
    <property type="project" value="InterPro"/>
</dbReference>
<feature type="transmembrane region" description="Helical" evidence="9">
    <location>
        <begin position="299"/>
        <end position="318"/>
    </location>
</feature>
<evidence type="ECO:0000256" key="7">
    <source>
        <dbReference type="ARBA" id="ARBA00023136"/>
    </source>
</evidence>
<dbReference type="Pfam" id="PF02653">
    <property type="entry name" value="BPD_transp_2"/>
    <property type="match status" value="1"/>
</dbReference>
<feature type="transmembrane region" description="Helical" evidence="9">
    <location>
        <begin position="127"/>
        <end position="147"/>
    </location>
</feature>
<accession>A8RKK3</accession>
<protein>
    <recommendedName>
        <fullName evidence="8">Autoinducer 2 import system permease protein LsrD</fullName>
    </recommendedName>
</protein>
<evidence type="ECO:0000256" key="4">
    <source>
        <dbReference type="ARBA" id="ARBA00022519"/>
    </source>
</evidence>
<dbReference type="PANTHER" id="PTHR32196">
    <property type="entry name" value="ABC TRANSPORTER PERMEASE PROTEIN YPHD-RELATED-RELATED"/>
    <property type="match status" value="1"/>
</dbReference>
<evidence type="ECO:0000313" key="10">
    <source>
        <dbReference type="EMBL" id="EDP18476.1"/>
    </source>
</evidence>
<keyword evidence="2" id="KW-0813">Transport</keyword>
<comment type="caution">
    <text evidence="10">The sequence shown here is derived from an EMBL/GenBank/DDBJ whole genome shotgun (WGS) entry which is preliminary data.</text>
</comment>
<reference evidence="10 11" key="1">
    <citation type="submission" date="2007-08" db="EMBL/GenBank/DDBJ databases">
        <authorList>
            <person name="Fulton L."/>
            <person name="Clifton S."/>
            <person name="Fulton B."/>
            <person name="Xu J."/>
            <person name="Minx P."/>
            <person name="Pepin K.H."/>
            <person name="Johnson M."/>
            <person name="Thiruvilangam P."/>
            <person name="Bhonagiri V."/>
            <person name="Nash W.E."/>
            <person name="Mardis E.R."/>
            <person name="Wilson R.K."/>
        </authorList>
    </citation>
    <scope>NUCLEOTIDE SEQUENCE [LARGE SCALE GENOMIC DNA]</scope>
    <source>
        <strain evidence="11">ATCC BAA-613 / DSM 15670 / CCUG 46953 / JCM 12243 / WAL 16351</strain>
    </source>
</reference>
<reference evidence="10 11" key="2">
    <citation type="submission" date="2007-09" db="EMBL/GenBank/DDBJ databases">
        <title>Draft genome sequence of Clostridium bolteae (ATCC BAA-613).</title>
        <authorList>
            <person name="Sudarsanam P."/>
            <person name="Ley R."/>
            <person name="Guruge J."/>
            <person name="Turnbaugh P.J."/>
            <person name="Mahowald M."/>
            <person name="Liep D."/>
            <person name="Gordon J."/>
        </authorList>
    </citation>
    <scope>NUCLEOTIDE SEQUENCE [LARGE SCALE GENOMIC DNA]</scope>
    <source>
        <strain evidence="11">ATCC BAA-613 / DSM 15670 / CCUG 46953 / JCM 12243 / WAL 16351</strain>
    </source>
</reference>
<dbReference type="HOGENOM" id="CLU_028880_2_2_9"/>
<keyword evidence="7 9" id="KW-0472">Membrane</keyword>
<evidence type="ECO:0000256" key="3">
    <source>
        <dbReference type="ARBA" id="ARBA00022475"/>
    </source>
</evidence>
<feature type="transmembrane region" description="Helical" evidence="9">
    <location>
        <begin position="98"/>
        <end position="121"/>
    </location>
</feature>
<evidence type="ECO:0000256" key="6">
    <source>
        <dbReference type="ARBA" id="ARBA00022989"/>
    </source>
</evidence>
<evidence type="ECO:0000256" key="2">
    <source>
        <dbReference type="ARBA" id="ARBA00022448"/>
    </source>
</evidence>
<gene>
    <name evidence="10" type="ORF">CLOBOL_01347</name>
</gene>
<keyword evidence="4" id="KW-0997">Cell inner membrane</keyword>
<keyword evidence="5 9" id="KW-0812">Transmembrane</keyword>
<evidence type="ECO:0000256" key="9">
    <source>
        <dbReference type="SAM" id="Phobius"/>
    </source>
</evidence>
<keyword evidence="3" id="KW-1003">Cell membrane</keyword>
<feature type="transmembrane region" description="Helical" evidence="9">
    <location>
        <begin position="222"/>
        <end position="241"/>
    </location>
</feature>
<dbReference type="PANTHER" id="PTHR32196:SF71">
    <property type="entry name" value="AUTOINDUCER 2 IMPORT SYSTEM PERMEASE PROTEIN LSRD"/>
    <property type="match status" value="1"/>
</dbReference>
<dbReference type="GO" id="GO:0005886">
    <property type="term" value="C:plasma membrane"/>
    <property type="evidence" value="ECO:0007669"/>
    <property type="project" value="UniProtKB-SubCell"/>
</dbReference>
<evidence type="ECO:0000313" key="11">
    <source>
        <dbReference type="Proteomes" id="UP000005396"/>
    </source>
</evidence>
<evidence type="ECO:0000256" key="8">
    <source>
        <dbReference type="ARBA" id="ARBA00039381"/>
    </source>
</evidence>
<dbReference type="PaxDb" id="411902-CLOBOL_01347"/>
<dbReference type="InterPro" id="IPR001851">
    <property type="entry name" value="ABC_transp_permease"/>
</dbReference>
<dbReference type="AlphaFoldDB" id="A8RKK3"/>
<feature type="transmembrane region" description="Helical" evidence="9">
    <location>
        <begin position="168"/>
        <end position="189"/>
    </location>
</feature>
<dbReference type="CDD" id="cd06579">
    <property type="entry name" value="TM_PBP1_transp_AraH_like"/>
    <property type="match status" value="1"/>
</dbReference>
<keyword evidence="6 9" id="KW-1133">Transmembrane helix</keyword>